<evidence type="ECO:0000313" key="3">
    <source>
        <dbReference type="EMBL" id="POM25465.1"/>
    </source>
</evidence>
<proteinExistence type="predicted"/>
<dbReference type="Proteomes" id="UP000242367">
    <property type="component" value="Unassembled WGS sequence"/>
</dbReference>
<evidence type="ECO:0000256" key="1">
    <source>
        <dbReference type="SAM" id="MobiDB-lite"/>
    </source>
</evidence>
<accession>A0A2P4UK78</accession>
<evidence type="ECO:0000313" key="4">
    <source>
        <dbReference type="Proteomes" id="UP000242367"/>
    </source>
</evidence>
<dbReference type="Gene3D" id="2.50.20.20">
    <property type="match status" value="1"/>
</dbReference>
<sequence>MTTVPPPPSDGSWTLPPNEPPPTVPSRPANGHRPHAQPAQDQPFYGRPPHERFGQPREQALYGDAAFGQPPVELPPLPYRPGGRPRKARRRLLLGVVALAVVAGGAGAGALLVSSDGKPGRHAAPAQRVPATWAPAARQAINALDAVRFDTTLTRGGEPVRIRLGVTRQGSATGTITAAGTTADLVSVGGATYLKAGESFWRAQPGAARPDDYAGRWTKAPASVFGVDVRKILAPRAIAAALAGNPRVTAATAPGGVPAYRVRTRRADYLIARTAPFGLLAVRAAGHGDPLLTATPRDDAPAVRKEIRTRVAALGGAVDPALRFSTSALSFLACDQNVNGCTVSVPAALSAPGTVPPDARAELHATVTAEGAALGSCAASAAVPRDRSLVLRCTVTSRGWRTWMRRAMDTPGRHPYAANARVLGLAVAPGDVARLLRAVDAER</sequence>
<keyword evidence="2" id="KW-1133">Transmembrane helix</keyword>
<evidence type="ECO:0000256" key="2">
    <source>
        <dbReference type="SAM" id="Phobius"/>
    </source>
</evidence>
<keyword evidence="4" id="KW-1185">Reference proteome</keyword>
<dbReference type="AlphaFoldDB" id="A0A2P4UK78"/>
<comment type="caution">
    <text evidence="3">The sequence shown here is derived from an EMBL/GenBank/DDBJ whole genome shotgun (WGS) entry which is preliminary data.</text>
</comment>
<keyword evidence="2" id="KW-0472">Membrane</keyword>
<gene>
    <name evidence="3" type="ORF">BTM25_41130</name>
</gene>
<dbReference type="EMBL" id="MTBP01000002">
    <property type="protein sequence ID" value="POM25465.1"/>
    <property type="molecule type" value="Genomic_DNA"/>
</dbReference>
<reference evidence="3 4" key="1">
    <citation type="journal article" date="2017" name="Chemistry">
        <title>Isolation, Biosynthesis and Chemical Modifications of Rubterolones A-F: Rare Tropolone Alkaloids from Actinomadura sp. 5-2.</title>
        <authorList>
            <person name="Guo H."/>
            <person name="Benndorf R."/>
            <person name="Leichnitz D."/>
            <person name="Klassen J.L."/>
            <person name="Vollmers J."/>
            <person name="Gorls H."/>
            <person name="Steinacker M."/>
            <person name="Weigel C."/>
            <person name="Dahse H.M."/>
            <person name="Kaster A.K."/>
            <person name="de Beer Z.W."/>
            <person name="Poulsen M."/>
            <person name="Beemelmanns C."/>
        </authorList>
    </citation>
    <scope>NUCLEOTIDE SEQUENCE [LARGE SCALE GENOMIC DNA]</scope>
    <source>
        <strain evidence="3 4">5-2</strain>
    </source>
</reference>
<organism evidence="3 4">
    <name type="scientific">Actinomadura rubteroloni</name>
    <dbReference type="NCBI Taxonomy" id="1926885"/>
    <lineage>
        <taxon>Bacteria</taxon>
        <taxon>Bacillati</taxon>
        <taxon>Actinomycetota</taxon>
        <taxon>Actinomycetes</taxon>
        <taxon>Streptosporangiales</taxon>
        <taxon>Thermomonosporaceae</taxon>
        <taxon>Actinomadura</taxon>
    </lineage>
</organism>
<dbReference type="RefSeq" id="WP_103564448.1">
    <property type="nucleotide sequence ID" value="NZ_MTBP01000002.1"/>
</dbReference>
<name>A0A2P4UK78_9ACTN</name>
<protein>
    <submittedName>
        <fullName evidence="3">Uncharacterized protein</fullName>
    </submittedName>
</protein>
<feature type="region of interest" description="Disordered" evidence="1">
    <location>
        <begin position="1"/>
        <end position="55"/>
    </location>
</feature>
<keyword evidence="2" id="KW-0812">Transmembrane</keyword>
<feature type="transmembrane region" description="Helical" evidence="2">
    <location>
        <begin position="92"/>
        <end position="113"/>
    </location>
</feature>